<name>A0A7W5B9A9_9BURK</name>
<dbReference type="InterPro" id="IPR016032">
    <property type="entry name" value="Sig_transdc_resp-reg_C-effctor"/>
</dbReference>
<dbReference type="Pfam" id="PF00196">
    <property type="entry name" value="GerE"/>
    <property type="match status" value="1"/>
</dbReference>
<dbReference type="CDD" id="cd06170">
    <property type="entry name" value="LuxR_C_like"/>
    <property type="match status" value="1"/>
</dbReference>
<dbReference type="InterPro" id="IPR000792">
    <property type="entry name" value="Tscrpt_reg_LuxR_C"/>
</dbReference>
<dbReference type="SMART" id="SM00421">
    <property type="entry name" value="HTH_LUXR"/>
    <property type="match status" value="1"/>
</dbReference>
<keyword evidence="6" id="KW-1185">Reference proteome</keyword>
<dbReference type="PANTHER" id="PTHR44688">
    <property type="entry name" value="DNA-BINDING TRANSCRIPTIONAL ACTIVATOR DEVR_DOSR"/>
    <property type="match status" value="1"/>
</dbReference>
<organism evidence="5 6">
    <name type="scientific">Pseudoduganella violacea</name>
    <dbReference type="NCBI Taxonomy" id="1715466"/>
    <lineage>
        <taxon>Bacteria</taxon>
        <taxon>Pseudomonadati</taxon>
        <taxon>Pseudomonadota</taxon>
        <taxon>Betaproteobacteria</taxon>
        <taxon>Burkholderiales</taxon>
        <taxon>Oxalobacteraceae</taxon>
        <taxon>Telluria group</taxon>
        <taxon>Pseudoduganella</taxon>
    </lineage>
</organism>
<gene>
    <name evidence="5" type="ORF">FHS03_001276</name>
</gene>
<dbReference type="Proteomes" id="UP000541535">
    <property type="component" value="Unassembled WGS sequence"/>
</dbReference>
<accession>A0A7W5B9A9</accession>
<sequence length="227" mass="24922">MHLRPSRSQLALLLRAQQWPDLATAAQDLLQHFPASSFMLRMSVAGQRQAIGSLPPHIMAEFGDEADPVSRHIGASGIPLEWDTATLCAGGDGAPVYQSLRGAGIVSGLSMAARSDLGWSRIDFYFHQDADKGATADLFLLGSYLHEAACRVWRASWPAEVPRLTARERQCLQWSASGKTSQEIGQILGISQHTVYFHLKKVASKFKVYGTRHAISRAMDLKLINPI</sequence>
<keyword evidence="2 5" id="KW-0238">DNA-binding</keyword>
<dbReference type="PRINTS" id="PR00038">
    <property type="entry name" value="HTHLUXR"/>
</dbReference>
<dbReference type="Gene3D" id="1.10.10.10">
    <property type="entry name" value="Winged helix-like DNA-binding domain superfamily/Winged helix DNA-binding domain"/>
    <property type="match status" value="1"/>
</dbReference>
<evidence type="ECO:0000313" key="5">
    <source>
        <dbReference type="EMBL" id="MBB3118245.1"/>
    </source>
</evidence>
<dbReference type="GO" id="GO:0003677">
    <property type="term" value="F:DNA binding"/>
    <property type="evidence" value="ECO:0007669"/>
    <property type="project" value="UniProtKB-KW"/>
</dbReference>
<feature type="domain" description="HTH luxR-type" evidence="4">
    <location>
        <begin position="157"/>
        <end position="222"/>
    </location>
</feature>
<keyword evidence="1" id="KW-0805">Transcription regulation</keyword>
<comment type="caution">
    <text evidence="5">The sequence shown here is derived from an EMBL/GenBank/DDBJ whole genome shotgun (WGS) entry which is preliminary data.</text>
</comment>
<evidence type="ECO:0000256" key="2">
    <source>
        <dbReference type="ARBA" id="ARBA00023125"/>
    </source>
</evidence>
<evidence type="ECO:0000256" key="3">
    <source>
        <dbReference type="ARBA" id="ARBA00023163"/>
    </source>
</evidence>
<dbReference type="PANTHER" id="PTHR44688:SF16">
    <property type="entry name" value="DNA-BINDING TRANSCRIPTIONAL ACTIVATOR DEVR_DOSR"/>
    <property type="match status" value="1"/>
</dbReference>
<dbReference type="InterPro" id="IPR036693">
    <property type="entry name" value="TF_LuxR_autoind-bd_dom_sf"/>
</dbReference>
<keyword evidence="3" id="KW-0804">Transcription</keyword>
<proteinExistence type="predicted"/>
<dbReference type="SUPFAM" id="SSF75516">
    <property type="entry name" value="Pheromone-binding domain of LuxR-like quorum-sensing transcription factors"/>
    <property type="match status" value="1"/>
</dbReference>
<dbReference type="EMBL" id="JACHXD010000003">
    <property type="protein sequence ID" value="MBB3118245.1"/>
    <property type="molecule type" value="Genomic_DNA"/>
</dbReference>
<evidence type="ECO:0000259" key="4">
    <source>
        <dbReference type="PROSITE" id="PS50043"/>
    </source>
</evidence>
<reference evidence="5 6" key="1">
    <citation type="submission" date="2020-08" db="EMBL/GenBank/DDBJ databases">
        <title>Genomic Encyclopedia of Type Strains, Phase III (KMG-III): the genomes of soil and plant-associated and newly described type strains.</title>
        <authorList>
            <person name="Whitman W."/>
        </authorList>
    </citation>
    <scope>NUCLEOTIDE SEQUENCE [LARGE SCALE GENOMIC DNA]</scope>
    <source>
        <strain evidence="5 6">CECT 8897</strain>
    </source>
</reference>
<dbReference type="GO" id="GO:0006355">
    <property type="term" value="P:regulation of DNA-templated transcription"/>
    <property type="evidence" value="ECO:0007669"/>
    <property type="project" value="InterPro"/>
</dbReference>
<protein>
    <submittedName>
        <fullName evidence="5">DNA-binding CsgD family transcriptional regulator</fullName>
    </submittedName>
</protein>
<dbReference type="RefSeq" id="WP_183440188.1">
    <property type="nucleotide sequence ID" value="NZ_JACHXD010000003.1"/>
</dbReference>
<dbReference type="AlphaFoldDB" id="A0A7W5B9A9"/>
<dbReference type="Gene3D" id="3.30.450.80">
    <property type="entry name" value="Transcription factor LuxR-like, autoinducer-binding domain"/>
    <property type="match status" value="1"/>
</dbReference>
<dbReference type="InterPro" id="IPR036388">
    <property type="entry name" value="WH-like_DNA-bd_sf"/>
</dbReference>
<dbReference type="PROSITE" id="PS50043">
    <property type="entry name" value="HTH_LUXR_2"/>
    <property type="match status" value="1"/>
</dbReference>
<dbReference type="SUPFAM" id="SSF46894">
    <property type="entry name" value="C-terminal effector domain of the bipartite response regulators"/>
    <property type="match status" value="1"/>
</dbReference>
<evidence type="ECO:0000256" key="1">
    <source>
        <dbReference type="ARBA" id="ARBA00023015"/>
    </source>
</evidence>
<evidence type="ECO:0000313" key="6">
    <source>
        <dbReference type="Proteomes" id="UP000541535"/>
    </source>
</evidence>